<dbReference type="PANTHER" id="PTHR43558:SF6">
    <property type="entry name" value="REDUCTASE, PUTATIVE (AFU_ORTHOLOGUE AFUA_3G10540)-RELATED"/>
    <property type="match status" value="1"/>
</dbReference>
<comment type="caution">
    <text evidence="2">The sequence shown here is derived from an EMBL/GenBank/DDBJ whole genome shotgun (WGS) entry which is preliminary data.</text>
</comment>
<dbReference type="Proteomes" id="UP001218218">
    <property type="component" value="Unassembled WGS sequence"/>
</dbReference>
<dbReference type="InterPro" id="IPR053354">
    <property type="entry name" value="MGDG_epimerase"/>
</dbReference>
<evidence type="ECO:0000256" key="1">
    <source>
        <dbReference type="SAM" id="MobiDB-lite"/>
    </source>
</evidence>
<feature type="compositionally biased region" description="Basic and acidic residues" evidence="1">
    <location>
        <begin position="119"/>
        <end position="128"/>
    </location>
</feature>
<sequence>MSTDPVYYSRGSAVVSTVANPELRAVLLSQRPRIAEAAVKLQLRNWEKAEATALAQVKSDQGFGQLLGIDFDAILFQGEVDVDAISNAILKADKSLQKDIWTWERLPYDIRCIGLTRSGGDEDKDSSSKRPAKKSRVQGREELVRDVDEWIIRNEKFLRALSRRPDPAPDAWKYGLVRINQLSAVFGSASTTVFDATGATVALKVSRSPVASLPGYTVLDAKRIQDVFIQPSNEAFKKRWDSMTNGLLEGLDWSNTVVAGGIILGALLTPVVSGANKPEEWQSSDIDLYIYGLNPTLANKKIEHIAVTCKNNLPPHSPFLVVRNSQTITIYSEWPRRRVQIVLKLIKNPREVLLNFDLDICACAWDGSDVYLLPRCARTLETGTNVFVMDLISGHYLGDRKATRDKRVFKYASRGYGLRVLPFYISSLATYDSAAKLDAIAHGEKHSATVSLTTLATAARAWTAKVIKKYITAGHDNKPFHWPARAYKPVGSDKPIFSHAMLESYQQVTSEPLGRSCLTGFTLFMRHVALWEQEVEGKISIFEDLWATDTYGEGARVELAYDDSPAYKWDRTFNLAEFKKALNDHNQKESEVILDNVHRVADVDSIPAARITYGNSVEQVLLPANDIIIPLILDRSFFDFANTEIVSALQGVKELADLDEGDCAAPLTLVPSGYTKKVIALWRLNKVLNWQMLDRRLDEIREVLWAYHRTNERMVVEKDNRHRYLLTNISKRAIRTTVEDEHEAFARWVARTPYTEQTTTNGIYELLGDYADESEEDE</sequence>
<dbReference type="EMBL" id="JARIHO010000016">
    <property type="protein sequence ID" value="KAJ7349452.1"/>
    <property type="molecule type" value="Genomic_DNA"/>
</dbReference>
<feature type="region of interest" description="Disordered" evidence="1">
    <location>
        <begin position="119"/>
        <end position="138"/>
    </location>
</feature>
<evidence type="ECO:0000313" key="3">
    <source>
        <dbReference type="Proteomes" id="UP001218218"/>
    </source>
</evidence>
<protein>
    <submittedName>
        <fullName evidence="2">Uncharacterized protein</fullName>
    </submittedName>
</protein>
<name>A0AAD7ETY0_9AGAR</name>
<evidence type="ECO:0000313" key="2">
    <source>
        <dbReference type="EMBL" id="KAJ7349452.1"/>
    </source>
</evidence>
<accession>A0AAD7ETY0</accession>
<gene>
    <name evidence="2" type="ORF">DFH08DRAFT_144738</name>
</gene>
<organism evidence="2 3">
    <name type="scientific">Mycena albidolilacea</name>
    <dbReference type="NCBI Taxonomy" id="1033008"/>
    <lineage>
        <taxon>Eukaryota</taxon>
        <taxon>Fungi</taxon>
        <taxon>Dikarya</taxon>
        <taxon>Basidiomycota</taxon>
        <taxon>Agaricomycotina</taxon>
        <taxon>Agaricomycetes</taxon>
        <taxon>Agaricomycetidae</taxon>
        <taxon>Agaricales</taxon>
        <taxon>Marasmiineae</taxon>
        <taxon>Mycenaceae</taxon>
        <taxon>Mycena</taxon>
    </lineage>
</organism>
<keyword evidence="3" id="KW-1185">Reference proteome</keyword>
<reference evidence="2" key="1">
    <citation type="submission" date="2023-03" db="EMBL/GenBank/DDBJ databases">
        <title>Massive genome expansion in bonnet fungi (Mycena s.s.) driven by repeated elements and novel gene families across ecological guilds.</title>
        <authorList>
            <consortium name="Lawrence Berkeley National Laboratory"/>
            <person name="Harder C.B."/>
            <person name="Miyauchi S."/>
            <person name="Viragh M."/>
            <person name="Kuo A."/>
            <person name="Thoen E."/>
            <person name="Andreopoulos B."/>
            <person name="Lu D."/>
            <person name="Skrede I."/>
            <person name="Drula E."/>
            <person name="Henrissat B."/>
            <person name="Morin E."/>
            <person name="Kohler A."/>
            <person name="Barry K."/>
            <person name="LaButti K."/>
            <person name="Morin E."/>
            <person name="Salamov A."/>
            <person name="Lipzen A."/>
            <person name="Mereny Z."/>
            <person name="Hegedus B."/>
            <person name="Baldrian P."/>
            <person name="Stursova M."/>
            <person name="Weitz H."/>
            <person name="Taylor A."/>
            <person name="Grigoriev I.V."/>
            <person name="Nagy L.G."/>
            <person name="Martin F."/>
            <person name="Kauserud H."/>
        </authorList>
    </citation>
    <scope>NUCLEOTIDE SEQUENCE</scope>
    <source>
        <strain evidence="2">CBHHK002</strain>
    </source>
</reference>
<dbReference type="AlphaFoldDB" id="A0AAD7ETY0"/>
<dbReference type="PANTHER" id="PTHR43558">
    <property type="entry name" value="REDUCTASE, PUTATIVE (AFU_ORTHOLOGUE AFUA_3G10540)-RELATED"/>
    <property type="match status" value="1"/>
</dbReference>
<proteinExistence type="predicted"/>